<feature type="transmembrane region" description="Helical" evidence="1">
    <location>
        <begin position="90"/>
        <end position="111"/>
    </location>
</feature>
<keyword evidence="1" id="KW-1133">Transmembrane helix</keyword>
<evidence type="ECO:0000313" key="3">
    <source>
        <dbReference type="Proteomes" id="UP000022311"/>
    </source>
</evidence>
<keyword evidence="1" id="KW-0472">Membrane</keyword>
<dbReference type="PANTHER" id="PTHR34980">
    <property type="entry name" value="INNER MEMBRANE PROTEIN-RELATED-RELATED"/>
    <property type="match status" value="1"/>
</dbReference>
<feature type="transmembrane region" description="Helical" evidence="1">
    <location>
        <begin position="24"/>
        <end position="43"/>
    </location>
</feature>
<sequence>MNWYLEVIKNNYANFEGRARRQEYWMFTLINTIIIMVLYSLMFSSIDYTTGEVGGLGIIVGILLGIYALATIVPSIAVSVRRLHDTEKSGWWYLIAFIPFGGIVLLVFMCLDGTKGDNRFGPDPKA</sequence>
<protein>
    <submittedName>
        <fullName evidence="2">PF05656 family protein</fullName>
    </submittedName>
</protein>
<dbReference type="InterPro" id="IPR008523">
    <property type="entry name" value="DUF805"/>
</dbReference>
<gene>
    <name evidence="2" type="ORF">HMPREF1563_0823</name>
</gene>
<keyword evidence="1" id="KW-0812">Transmembrane</keyword>
<dbReference type="AlphaFoldDB" id="A0AAV3M6X8"/>
<dbReference type="PANTHER" id="PTHR34980:SF2">
    <property type="entry name" value="INNER MEMBRANE PROTEIN YHAH-RELATED"/>
    <property type="match status" value="1"/>
</dbReference>
<comment type="caution">
    <text evidence="2">The sequence shown here is derived from an EMBL/GenBank/DDBJ whole genome shotgun (WGS) entry which is preliminary data.</text>
</comment>
<dbReference type="Pfam" id="PF05656">
    <property type="entry name" value="DUF805"/>
    <property type="match status" value="1"/>
</dbReference>
<dbReference type="GO" id="GO:0005886">
    <property type="term" value="C:plasma membrane"/>
    <property type="evidence" value="ECO:0007669"/>
    <property type="project" value="TreeGrafter"/>
</dbReference>
<evidence type="ECO:0000256" key="1">
    <source>
        <dbReference type="SAM" id="Phobius"/>
    </source>
</evidence>
<feature type="transmembrane region" description="Helical" evidence="1">
    <location>
        <begin position="55"/>
        <end position="78"/>
    </location>
</feature>
<organism evidence="2 3">
    <name type="scientific">Providencia alcalifaciens 205/92</name>
    <dbReference type="NCBI Taxonomy" id="1256988"/>
    <lineage>
        <taxon>Bacteria</taxon>
        <taxon>Pseudomonadati</taxon>
        <taxon>Pseudomonadota</taxon>
        <taxon>Gammaproteobacteria</taxon>
        <taxon>Enterobacterales</taxon>
        <taxon>Morganellaceae</taxon>
        <taxon>Providencia</taxon>
    </lineage>
</organism>
<proteinExistence type="predicted"/>
<name>A0AAV3M6X8_9GAMM</name>
<dbReference type="Proteomes" id="UP000022311">
    <property type="component" value="Unassembled WGS sequence"/>
</dbReference>
<accession>A0AAV3M6X8</accession>
<dbReference type="GeneID" id="57293501"/>
<dbReference type="RefSeq" id="WP_006658950.1">
    <property type="nucleotide sequence ID" value="NZ_JALD01000039.1"/>
</dbReference>
<evidence type="ECO:0000313" key="2">
    <source>
        <dbReference type="EMBL" id="EUD11514.1"/>
    </source>
</evidence>
<reference evidence="2 3" key="1">
    <citation type="submission" date="2014-01" db="EMBL/GenBank/DDBJ databases">
        <authorList>
            <person name="Durkin A.S."/>
            <person name="McCorrison J."/>
            <person name="Torralba M."/>
            <person name="Gillis M."/>
            <person name="Haft D.H."/>
            <person name="Methe B."/>
            <person name="Sutton G."/>
            <person name="Nelson K.E."/>
        </authorList>
    </citation>
    <scope>NUCLEOTIDE SEQUENCE [LARGE SCALE GENOMIC DNA]</scope>
    <source>
        <strain evidence="2 3">205/92</strain>
    </source>
</reference>
<dbReference type="EMBL" id="JALD01000039">
    <property type="protein sequence ID" value="EUD11514.1"/>
    <property type="molecule type" value="Genomic_DNA"/>
</dbReference>